<feature type="compositionally biased region" description="Low complexity" evidence="12">
    <location>
        <begin position="456"/>
        <end position="469"/>
    </location>
</feature>
<evidence type="ECO:0000256" key="10">
    <source>
        <dbReference type="ARBA" id="ARBA00023212"/>
    </source>
</evidence>
<comment type="caution">
    <text evidence="16">The sequence shown here is derived from an EMBL/GenBank/DDBJ whole genome shotgun (WGS) entry which is preliminary data.</text>
</comment>
<dbReference type="SMART" id="SM00054">
    <property type="entry name" value="EFh"/>
    <property type="match status" value="3"/>
</dbReference>
<dbReference type="CDD" id="cd14270">
    <property type="entry name" value="UBA"/>
    <property type="match status" value="1"/>
</dbReference>
<feature type="compositionally biased region" description="Polar residues" evidence="12">
    <location>
        <begin position="1321"/>
        <end position="1338"/>
    </location>
</feature>
<dbReference type="EMBL" id="JAWDJX010000039">
    <property type="protein sequence ID" value="KAK3049506.1"/>
    <property type="molecule type" value="Genomic_DNA"/>
</dbReference>
<dbReference type="PROSITE" id="PS50222">
    <property type="entry name" value="EF_HAND_2"/>
    <property type="match status" value="1"/>
</dbReference>
<dbReference type="Gene3D" id="1.10.287.1490">
    <property type="match status" value="1"/>
</dbReference>
<gene>
    <name evidence="16" type="ORF">LTR09_009173</name>
</gene>
<proteinExistence type="predicted"/>
<keyword evidence="9" id="KW-0009">Actin-binding</keyword>
<feature type="compositionally biased region" description="Basic and acidic residues" evidence="12">
    <location>
        <begin position="1130"/>
        <end position="1139"/>
    </location>
</feature>
<evidence type="ECO:0000256" key="12">
    <source>
        <dbReference type="SAM" id="MobiDB-lite"/>
    </source>
</evidence>
<dbReference type="GO" id="GO:0006897">
    <property type="term" value="P:endocytosis"/>
    <property type="evidence" value="ECO:0007669"/>
    <property type="project" value="UniProtKB-KW"/>
</dbReference>
<feature type="compositionally biased region" description="Polar residues" evidence="12">
    <location>
        <begin position="267"/>
        <end position="278"/>
    </location>
</feature>
<feature type="compositionally biased region" description="Basic and acidic residues" evidence="12">
    <location>
        <begin position="1148"/>
        <end position="1159"/>
    </location>
</feature>
<evidence type="ECO:0000256" key="11">
    <source>
        <dbReference type="ARBA" id="ARBA00025194"/>
    </source>
</evidence>
<evidence type="ECO:0000256" key="9">
    <source>
        <dbReference type="ARBA" id="ARBA00023203"/>
    </source>
</evidence>
<feature type="domain" description="EH" evidence="14">
    <location>
        <begin position="306"/>
        <end position="397"/>
    </location>
</feature>
<dbReference type="InterPro" id="IPR002048">
    <property type="entry name" value="EF_hand_dom"/>
</dbReference>
<dbReference type="GO" id="GO:0005509">
    <property type="term" value="F:calcium ion binding"/>
    <property type="evidence" value="ECO:0007669"/>
    <property type="project" value="InterPro"/>
</dbReference>
<feature type="compositionally biased region" description="Polar residues" evidence="12">
    <location>
        <begin position="430"/>
        <end position="452"/>
    </location>
</feature>
<feature type="region of interest" description="Disordered" evidence="12">
    <location>
        <begin position="585"/>
        <end position="605"/>
    </location>
</feature>
<feature type="region of interest" description="Disordered" evidence="12">
    <location>
        <begin position="857"/>
        <end position="1268"/>
    </location>
</feature>
<feature type="compositionally biased region" description="Low complexity" evidence="12">
    <location>
        <begin position="393"/>
        <end position="421"/>
    </location>
</feature>
<feature type="compositionally biased region" description="Polar residues" evidence="12">
    <location>
        <begin position="806"/>
        <end position="817"/>
    </location>
</feature>
<evidence type="ECO:0000259" key="15">
    <source>
        <dbReference type="PROSITE" id="PS50222"/>
    </source>
</evidence>
<feature type="domain" description="EH" evidence="14">
    <location>
        <begin position="19"/>
        <end position="106"/>
    </location>
</feature>
<dbReference type="PROSITE" id="PS50031">
    <property type="entry name" value="EH"/>
    <property type="match status" value="3"/>
</dbReference>
<dbReference type="SMART" id="SM00027">
    <property type="entry name" value="EH"/>
    <property type="match status" value="3"/>
</dbReference>
<evidence type="ECO:0000259" key="13">
    <source>
        <dbReference type="PROSITE" id="PS50030"/>
    </source>
</evidence>
<reference evidence="16" key="1">
    <citation type="submission" date="2023-04" db="EMBL/GenBank/DDBJ databases">
        <title>Black Yeasts Isolated from many extreme environments.</title>
        <authorList>
            <person name="Coleine C."/>
            <person name="Stajich J.E."/>
            <person name="Selbmann L."/>
        </authorList>
    </citation>
    <scope>NUCLEOTIDE SEQUENCE</scope>
    <source>
        <strain evidence="16">CCFEE 5312</strain>
    </source>
</reference>
<feature type="compositionally biased region" description="Low complexity" evidence="12">
    <location>
        <begin position="1307"/>
        <end position="1320"/>
    </location>
</feature>
<keyword evidence="10" id="KW-0206">Cytoskeleton</keyword>
<feature type="compositionally biased region" description="Acidic residues" evidence="12">
    <location>
        <begin position="1040"/>
        <end position="1057"/>
    </location>
</feature>
<feature type="compositionally biased region" description="Polar residues" evidence="12">
    <location>
        <begin position="1391"/>
        <end position="1400"/>
    </location>
</feature>
<feature type="compositionally biased region" description="Basic and acidic residues" evidence="12">
    <location>
        <begin position="722"/>
        <end position="739"/>
    </location>
</feature>
<dbReference type="Gene3D" id="1.10.238.10">
    <property type="entry name" value="EF-hand"/>
    <property type="match status" value="3"/>
</dbReference>
<feature type="compositionally biased region" description="Polar residues" evidence="12">
    <location>
        <begin position="1242"/>
        <end position="1265"/>
    </location>
</feature>
<feature type="domain" description="EH" evidence="14">
    <location>
        <begin position="157"/>
        <end position="247"/>
    </location>
</feature>
<keyword evidence="10" id="KW-0963">Cytoplasm</keyword>
<feature type="region of interest" description="Disordered" evidence="12">
    <location>
        <begin position="245"/>
        <end position="296"/>
    </location>
</feature>
<feature type="region of interest" description="Disordered" evidence="12">
    <location>
        <begin position="393"/>
        <end position="570"/>
    </location>
</feature>
<comment type="subcellular location">
    <subcellularLocation>
        <location evidence="3">Cell membrane</location>
        <topology evidence="3">Peripheral membrane protein</topology>
        <orientation evidence="3">Cytoplasmic side</orientation>
    </subcellularLocation>
    <subcellularLocation>
        <location evidence="2">Cytoplasm</location>
        <location evidence="2">Cytoskeleton</location>
        <location evidence="2">Actin patch</location>
    </subcellularLocation>
    <subcellularLocation>
        <location evidence="1">Endosome membrane</location>
        <topology evidence="1">Peripheral membrane protein</topology>
        <orientation evidence="1">Cytoplasmic side</orientation>
    </subcellularLocation>
</comment>
<dbReference type="PROSITE" id="PS00018">
    <property type="entry name" value="EF_HAND_1"/>
    <property type="match status" value="1"/>
</dbReference>
<dbReference type="InterPro" id="IPR000261">
    <property type="entry name" value="EH_dom"/>
</dbReference>
<keyword evidence="8" id="KW-0175">Coiled coil</keyword>
<evidence type="ECO:0000256" key="6">
    <source>
        <dbReference type="ARBA" id="ARBA00022753"/>
    </source>
</evidence>
<evidence type="ECO:0000256" key="3">
    <source>
        <dbReference type="ARBA" id="ARBA00004413"/>
    </source>
</evidence>
<feature type="compositionally biased region" description="Polar residues" evidence="12">
    <location>
        <begin position="585"/>
        <end position="604"/>
    </location>
</feature>
<dbReference type="PROSITE" id="PS50030">
    <property type="entry name" value="UBA"/>
    <property type="match status" value="1"/>
</dbReference>
<evidence type="ECO:0000256" key="4">
    <source>
        <dbReference type="ARBA" id="ARBA00011159"/>
    </source>
</evidence>
<evidence type="ECO:0000313" key="16">
    <source>
        <dbReference type="EMBL" id="KAK3049506.1"/>
    </source>
</evidence>
<dbReference type="Pfam" id="PF12763">
    <property type="entry name" value="EH"/>
    <property type="match status" value="3"/>
</dbReference>
<feature type="domain" description="UBA" evidence="13">
    <location>
        <begin position="1460"/>
        <end position="1494"/>
    </location>
</feature>
<accession>A0AAJ0DGK8</accession>
<feature type="compositionally biased region" description="Polar residues" evidence="12">
    <location>
        <begin position="1220"/>
        <end position="1233"/>
    </location>
</feature>
<feature type="compositionally biased region" description="Low complexity" evidence="12">
    <location>
        <begin position="1086"/>
        <end position="1100"/>
    </location>
</feature>
<dbReference type="InterPro" id="IPR011992">
    <property type="entry name" value="EF-hand-dom_pair"/>
</dbReference>
<evidence type="ECO:0000256" key="8">
    <source>
        <dbReference type="ARBA" id="ARBA00023054"/>
    </source>
</evidence>
<evidence type="ECO:0000259" key="14">
    <source>
        <dbReference type="PROSITE" id="PS50031"/>
    </source>
</evidence>
<dbReference type="PANTHER" id="PTHR11216:SF170">
    <property type="entry name" value="DYNAMIN ASSOCIATED PROTEIN 160, ISOFORM D"/>
    <property type="match status" value="1"/>
</dbReference>
<evidence type="ECO:0000313" key="17">
    <source>
        <dbReference type="Proteomes" id="UP001271007"/>
    </source>
</evidence>
<dbReference type="GO" id="GO:0005886">
    <property type="term" value="C:plasma membrane"/>
    <property type="evidence" value="ECO:0007669"/>
    <property type="project" value="UniProtKB-SubCell"/>
</dbReference>
<feature type="compositionally biased region" description="Polar residues" evidence="12">
    <location>
        <begin position="470"/>
        <end position="479"/>
    </location>
</feature>
<dbReference type="SUPFAM" id="SSF47473">
    <property type="entry name" value="EF-hand"/>
    <property type="match status" value="3"/>
</dbReference>
<sequence>MSESNDGLDHAILKLTPNEKAAYSYLFSLADSDSLGVVTGERAVAFFEKTHVPAPVLGEIWQIADTENRGLLTKPGFCMVLRLIGWWQNGQQQPNADLAFKPAPIPKFDGITLPTAQPLQAQSPTGGALPTNALQPQLSGQSAGGGPIRVPALDPAKVLQYSGLYERSGAQNGMLDGGMARGIFERVGLPNEVLGRIWMLSDREQRGGLDQTEFIVAMHLLMSMKTRTMTSLPNTVPQGLWDAAARRGQRPPSRQMSGAGNIPRQFTGGQTQPRTQSPLARAPGYSTPPTQHAQPVSAPWLVTQQEKGQYDQSFSSINPNPTGLISGEQAVTFFSNANLPEDTLAQVWDLADIDSDGQLSRDEFAVAMYLIKQQRAPNAAPLPAFLPAALVPPSMRSQQQQQQVSQQALQPAALPPKASAADDLFGLDDSPSQSQPQHAVLQPQSTGASATLSRDPFSGSSVPGSPSSPARFQQQQSTGGVFKPFVPTSAFGASLAQQHTGASSTTSSQPPAFPTSQTPSQAQGPAAGFMQPQSQQRGLGAPTPSMMDDLLGDNDTHAEESSKLTNDTTELANMSNQIGNLRNQMESTQTKKSATQADINSTSAQKRDLEQRLQQFRAQYESEVKAVKELEAQLATSKSATKQLGQELAMLEGTHQDLSTQHQSISQQLQADQQENNSLKQRISQLNAEVARMKPEVEKMKLDARQQKGMVSINKKQLSTNESERDRLVTEKADLERGAAETARSRTVSPEPALTSQASNVASPAASLASTNPFFNKASAAPASPPPAAASGPTPSAFDQLFGPSSAFSPSGQTGSRAATPPATSFIGRSMEAVAAAAGGMALGAGALAGGMGMTDSVSSAGEATPAGTPPPRTADSTGEPFLGTPAPDSAELERDTASPPPPPESRQFTPTNLPLTGGVVGPEDGDTASSTNVIPPASRAGEPDLEREVVPGAFPSEEAQPSIAAQEVTGSSGPSTQDATPAPAVVTSSNVNDDSDAAFAGFGDGDKAKDGAEDDDPFAPKDSQARGFNDEFPPIQSLEQEDDSDSDSGSDEEGDNEVGATKGFGNEFAAPIEPQQDNVASPVTAPLSAIAGSSAAAAALDRDEVGTPGEELPDISKQTSPPTYEQSDDVSHGGHGDRSGSTSFPREFGDLLPSREDPTSPPPPATSPPVESSSALDENSFPAPGGDIAERSFVEDSETPAEPRPPPPPRVSSLQPSSHSSATPQPLATPSTDVFVDASSRPMSSITDAGPSVTSPTGANNSNTFDDFDDFADLSEAKEADKTASPFDFGFGSGQNTDEFNPAFDSPAASNAATTPTPTVGTRSVQQSQDSTSNSNAFADFAPNVSQSAFGASGGGGEAGDSIQQTPQGVQHDWDAIFSGLDSSKDVDTSLASNGTSQGADPWATTNGSSSSATAPFPSSSLAPSSAQAQQFYQPPPGPPPGKAALGADRGGAITPGTEHDDPILKRLTGMGFARGQALFALEMFDYDIDKGL</sequence>
<feature type="region of interest" description="Disordered" evidence="12">
    <location>
        <begin position="778"/>
        <end position="823"/>
    </location>
</feature>
<keyword evidence="7" id="KW-0106">Calcium</keyword>
<dbReference type="GO" id="GO:0030479">
    <property type="term" value="C:actin cortical patch"/>
    <property type="evidence" value="ECO:0007669"/>
    <property type="project" value="UniProtKB-SubCell"/>
</dbReference>
<comment type="subunit">
    <text evidence="4">Component of the PAN1 actin cytoskeleton-regulatory complex.</text>
</comment>
<feature type="domain" description="EF-hand" evidence="15">
    <location>
        <begin position="339"/>
        <end position="374"/>
    </location>
</feature>
<feature type="compositionally biased region" description="Low complexity" evidence="12">
    <location>
        <begin position="659"/>
        <end position="674"/>
    </location>
</feature>
<evidence type="ECO:0000256" key="1">
    <source>
        <dbReference type="ARBA" id="ARBA00004125"/>
    </source>
</evidence>
<feature type="compositionally biased region" description="Polar residues" evidence="12">
    <location>
        <begin position="1117"/>
        <end position="1126"/>
    </location>
</feature>
<name>A0AAJ0DGK8_9PEZI</name>
<dbReference type="GO" id="GO:0016197">
    <property type="term" value="P:endosomal transport"/>
    <property type="evidence" value="ECO:0007669"/>
    <property type="project" value="TreeGrafter"/>
</dbReference>
<feature type="region of interest" description="Disordered" evidence="12">
    <location>
        <begin position="1286"/>
        <end position="1464"/>
    </location>
</feature>
<keyword evidence="6" id="KW-0967">Endosome</keyword>
<dbReference type="InterPro" id="IPR018247">
    <property type="entry name" value="EF_Hand_1_Ca_BS"/>
</dbReference>
<evidence type="ECO:0000256" key="5">
    <source>
        <dbReference type="ARBA" id="ARBA00022583"/>
    </source>
</evidence>
<dbReference type="CDD" id="cd00052">
    <property type="entry name" value="EH"/>
    <property type="match status" value="3"/>
</dbReference>
<dbReference type="InterPro" id="IPR015940">
    <property type="entry name" value="UBA"/>
</dbReference>
<dbReference type="GO" id="GO:0010008">
    <property type="term" value="C:endosome membrane"/>
    <property type="evidence" value="ECO:0007669"/>
    <property type="project" value="UniProtKB-SubCell"/>
</dbReference>
<feature type="compositionally biased region" description="Low complexity" evidence="12">
    <location>
        <begin position="1405"/>
        <end position="1434"/>
    </location>
</feature>
<protein>
    <submittedName>
        <fullName evidence="16">Uncharacterized protein</fullName>
    </submittedName>
</protein>
<dbReference type="InterPro" id="IPR009060">
    <property type="entry name" value="UBA-like_sf"/>
</dbReference>
<dbReference type="Proteomes" id="UP001271007">
    <property type="component" value="Unassembled WGS sequence"/>
</dbReference>
<comment type="function">
    <text evidence="11">Component of the PAN1 actin cytoskeleton-regulatory complex required for the internalization of endosomes during actin-coupled endocytosis. The complex links the site of endocytosis to the cell membrane-associated actin cytoskeleton. Mediates uptake of external molecules and vacuolar degradation of plasma membrane proteins. Plays a role in the proper organization of the cell membrane-associated actin cytoskeleton and promotes its destabilization.</text>
</comment>
<feature type="compositionally biased region" description="Polar residues" evidence="12">
    <location>
        <begin position="969"/>
        <end position="980"/>
    </location>
</feature>
<organism evidence="16 17">
    <name type="scientific">Extremus antarcticus</name>
    <dbReference type="NCBI Taxonomy" id="702011"/>
    <lineage>
        <taxon>Eukaryota</taxon>
        <taxon>Fungi</taxon>
        <taxon>Dikarya</taxon>
        <taxon>Ascomycota</taxon>
        <taxon>Pezizomycotina</taxon>
        <taxon>Dothideomycetes</taxon>
        <taxon>Dothideomycetidae</taxon>
        <taxon>Mycosphaerellales</taxon>
        <taxon>Extremaceae</taxon>
        <taxon>Extremus</taxon>
    </lineage>
</organism>
<feature type="region of interest" description="Disordered" evidence="12">
    <location>
        <begin position="656"/>
        <end position="677"/>
    </location>
</feature>
<feature type="region of interest" description="Disordered" evidence="12">
    <location>
        <begin position="702"/>
        <end position="760"/>
    </location>
</feature>
<dbReference type="GO" id="GO:0003779">
    <property type="term" value="F:actin binding"/>
    <property type="evidence" value="ECO:0007669"/>
    <property type="project" value="UniProtKB-KW"/>
</dbReference>
<evidence type="ECO:0000256" key="2">
    <source>
        <dbReference type="ARBA" id="ARBA00004134"/>
    </source>
</evidence>
<keyword evidence="17" id="KW-1185">Reference proteome</keyword>
<dbReference type="PANTHER" id="PTHR11216">
    <property type="entry name" value="EH DOMAIN"/>
    <property type="match status" value="1"/>
</dbReference>
<feature type="compositionally biased region" description="Polar residues" evidence="12">
    <location>
        <begin position="495"/>
        <end position="523"/>
    </location>
</feature>
<evidence type="ECO:0000256" key="7">
    <source>
        <dbReference type="ARBA" id="ARBA00022837"/>
    </source>
</evidence>
<keyword evidence="5" id="KW-0254">Endocytosis</keyword>
<dbReference type="SUPFAM" id="SSF46934">
    <property type="entry name" value="UBA-like"/>
    <property type="match status" value="1"/>
</dbReference>